<evidence type="ECO:0000256" key="3">
    <source>
        <dbReference type="ARBA" id="ARBA00023002"/>
    </source>
</evidence>
<protein>
    <submittedName>
        <fullName evidence="4">NAD(P)-binding protein</fullName>
    </submittedName>
</protein>
<dbReference type="EMBL" id="KV875109">
    <property type="protein sequence ID" value="OIW23046.1"/>
    <property type="molecule type" value="Genomic_DNA"/>
</dbReference>
<dbReference type="OrthoDB" id="47007at2759"/>
<name>A0A1J7I6A6_9PEZI</name>
<dbReference type="GO" id="GO:0006633">
    <property type="term" value="P:fatty acid biosynthetic process"/>
    <property type="evidence" value="ECO:0007669"/>
    <property type="project" value="TreeGrafter"/>
</dbReference>
<dbReference type="FunCoup" id="A0A1J7I6A6">
    <property type="interactions" value="136"/>
</dbReference>
<evidence type="ECO:0000313" key="4">
    <source>
        <dbReference type="EMBL" id="OIW23046.1"/>
    </source>
</evidence>
<evidence type="ECO:0000256" key="2">
    <source>
        <dbReference type="ARBA" id="ARBA00022857"/>
    </source>
</evidence>
<keyword evidence="3" id="KW-0560">Oxidoreductase</keyword>
<evidence type="ECO:0000256" key="1">
    <source>
        <dbReference type="ARBA" id="ARBA00006484"/>
    </source>
</evidence>
<dbReference type="GO" id="GO:0016616">
    <property type="term" value="F:oxidoreductase activity, acting on the CH-OH group of donors, NAD or NADP as acceptor"/>
    <property type="evidence" value="ECO:0007669"/>
    <property type="project" value="TreeGrafter"/>
</dbReference>
<dbReference type="PRINTS" id="PR00081">
    <property type="entry name" value="GDHRDH"/>
</dbReference>
<dbReference type="FunFam" id="3.40.50.720:FF:000173">
    <property type="entry name" value="3-oxoacyl-[acyl-carrier protein] reductase"/>
    <property type="match status" value="1"/>
</dbReference>
<keyword evidence="2" id="KW-0521">NADP</keyword>
<sequence>MVFNGGFSLLKKHCVITGGTRGIGKAIADRFLAEGAYVTVVSRSAPVVDASDTPGGELMYHRGDVSKETTWQNISKQVPSPDVLVNCAGVTQKKLLVSLKDEEARAIIDTNLQSAILGCRYAAKSMMRNKRGGCIINVSSLLANKGVEGTSVYAASKAGLLGLTSSLAVEYGTCNVRVNALVPGYIDTAMTDKIDPGRLAKIPLGRFGSVDEVADAAAFLAKNPYASNCVLNIDGGLS</sequence>
<proteinExistence type="inferred from homology"/>
<feature type="non-terminal residue" evidence="4">
    <location>
        <position position="238"/>
    </location>
</feature>
<reference evidence="4 5" key="1">
    <citation type="submission" date="2016-10" db="EMBL/GenBank/DDBJ databases">
        <title>Draft genome sequence of Coniochaeta ligniaria NRRL30616, a lignocellulolytic fungus for bioabatement of inhibitors in plant biomass hydrolysates.</title>
        <authorList>
            <consortium name="DOE Joint Genome Institute"/>
            <person name="Jimenez D.J."/>
            <person name="Hector R.E."/>
            <person name="Riley R."/>
            <person name="Sun H."/>
            <person name="Grigoriev I.V."/>
            <person name="Van Elsas J.D."/>
            <person name="Nichols N.N."/>
        </authorList>
    </citation>
    <scope>NUCLEOTIDE SEQUENCE [LARGE SCALE GENOMIC DNA]</scope>
    <source>
        <strain evidence="4 5">NRRL 30616</strain>
    </source>
</reference>
<dbReference type="InterPro" id="IPR002347">
    <property type="entry name" value="SDR_fam"/>
</dbReference>
<comment type="similarity">
    <text evidence="1">Belongs to the short-chain dehydrogenases/reductases (SDR) family.</text>
</comment>
<dbReference type="AlphaFoldDB" id="A0A1J7I6A6"/>
<dbReference type="PANTHER" id="PTHR42760">
    <property type="entry name" value="SHORT-CHAIN DEHYDROGENASES/REDUCTASES FAMILY MEMBER"/>
    <property type="match status" value="1"/>
</dbReference>
<dbReference type="STRING" id="1408157.A0A1J7I6A6"/>
<dbReference type="PROSITE" id="PS00061">
    <property type="entry name" value="ADH_SHORT"/>
    <property type="match status" value="1"/>
</dbReference>
<dbReference type="InterPro" id="IPR020904">
    <property type="entry name" value="Sc_DH/Rdtase_CS"/>
</dbReference>
<dbReference type="Gene3D" id="3.40.50.720">
    <property type="entry name" value="NAD(P)-binding Rossmann-like Domain"/>
    <property type="match status" value="1"/>
</dbReference>
<organism evidence="4 5">
    <name type="scientific">Coniochaeta ligniaria NRRL 30616</name>
    <dbReference type="NCBI Taxonomy" id="1408157"/>
    <lineage>
        <taxon>Eukaryota</taxon>
        <taxon>Fungi</taxon>
        <taxon>Dikarya</taxon>
        <taxon>Ascomycota</taxon>
        <taxon>Pezizomycotina</taxon>
        <taxon>Sordariomycetes</taxon>
        <taxon>Sordariomycetidae</taxon>
        <taxon>Coniochaetales</taxon>
        <taxon>Coniochaetaceae</taxon>
        <taxon>Coniochaeta</taxon>
    </lineage>
</organism>
<dbReference type="Pfam" id="PF13561">
    <property type="entry name" value="adh_short_C2"/>
    <property type="match status" value="1"/>
</dbReference>
<dbReference type="InParanoid" id="A0A1J7I6A6"/>
<dbReference type="Proteomes" id="UP000182658">
    <property type="component" value="Unassembled WGS sequence"/>
</dbReference>
<dbReference type="SUPFAM" id="SSF51735">
    <property type="entry name" value="NAD(P)-binding Rossmann-fold domains"/>
    <property type="match status" value="1"/>
</dbReference>
<evidence type="ECO:0000313" key="5">
    <source>
        <dbReference type="Proteomes" id="UP000182658"/>
    </source>
</evidence>
<accession>A0A1J7I6A6</accession>
<dbReference type="PRINTS" id="PR00080">
    <property type="entry name" value="SDRFAMILY"/>
</dbReference>
<gene>
    <name evidence="4" type="ORF">CONLIGDRAFT_674751</name>
</gene>
<dbReference type="InterPro" id="IPR036291">
    <property type="entry name" value="NAD(P)-bd_dom_sf"/>
</dbReference>
<dbReference type="GO" id="GO:0048038">
    <property type="term" value="F:quinone binding"/>
    <property type="evidence" value="ECO:0007669"/>
    <property type="project" value="TreeGrafter"/>
</dbReference>
<keyword evidence="5" id="KW-1185">Reference proteome</keyword>
<dbReference type="PANTHER" id="PTHR42760:SF133">
    <property type="entry name" value="3-OXOACYL-[ACYL-CARRIER-PROTEIN] REDUCTASE"/>
    <property type="match status" value="1"/>
</dbReference>